<keyword evidence="3" id="KW-1185">Reference proteome</keyword>
<dbReference type="Proteomes" id="UP000466024">
    <property type="component" value="Unassembled WGS sequence"/>
</dbReference>
<protein>
    <submittedName>
        <fullName evidence="2">DUF4035 domain-containing protein</fullName>
    </submittedName>
</protein>
<evidence type="ECO:0000313" key="3">
    <source>
        <dbReference type="Proteomes" id="UP000466024"/>
    </source>
</evidence>
<comment type="caution">
    <text evidence="2">The sequence shown here is derived from an EMBL/GenBank/DDBJ whole genome shotgun (WGS) entry which is preliminary data.</text>
</comment>
<organism evidence="2 3">
    <name type="scientific">Salinicola corii</name>
    <dbReference type="NCBI Taxonomy" id="2606937"/>
    <lineage>
        <taxon>Bacteria</taxon>
        <taxon>Pseudomonadati</taxon>
        <taxon>Pseudomonadota</taxon>
        <taxon>Gammaproteobacteria</taxon>
        <taxon>Oceanospirillales</taxon>
        <taxon>Halomonadaceae</taxon>
        <taxon>Salinicola</taxon>
    </lineage>
</organism>
<dbReference type="EMBL" id="VTPX01000008">
    <property type="protein sequence ID" value="KAA0017106.1"/>
    <property type="molecule type" value="Genomic_DNA"/>
</dbReference>
<proteinExistence type="predicted"/>
<evidence type="ECO:0000259" key="1">
    <source>
        <dbReference type="Pfam" id="PF06223"/>
    </source>
</evidence>
<accession>A0A640WBW3</accession>
<feature type="domain" description="Minor tail T" evidence="1">
    <location>
        <begin position="19"/>
        <end position="90"/>
    </location>
</feature>
<dbReference type="InterPro" id="IPR009350">
    <property type="entry name" value="Phage_tail_T"/>
</dbReference>
<dbReference type="AlphaFoldDB" id="A0A640WBW3"/>
<dbReference type="RefSeq" id="WP_149436018.1">
    <property type="nucleotide sequence ID" value="NZ_VTPX01000008.1"/>
</dbReference>
<dbReference type="Pfam" id="PF06223">
    <property type="entry name" value="Phage_tail_T"/>
    <property type="match status" value="1"/>
</dbReference>
<gene>
    <name evidence="2" type="ORF">F0A16_13945</name>
</gene>
<sequence>MTLALRLGRTLDELGQHMTARELMLWSAFDKQSPIGDHRGDIQHANTAAAICQVLGGEAKLSDLLLKWGESGEEDAGNDDDAFESLFAGLSQ</sequence>
<name>A0A640WBW3_9GAMM</name>
<reference evidence="2 3" key="1">
    <citation type="submission" date="2019-08" db="EMBL/GenBank/DDBJ databases">
        <title>Bioinformatics analysis of the strain L3 and L5.</title>
        <authorList>
            <person name="Li X."/>
        </authorList>
    </citation>
    <scope>NUCLEOTIDE SEQUENCE [LARGE SCALE GENOMIC DNA]</scope>
    <source>
        <strain evidence="2 3">L3</strain>
    </source>
</reference>
<evidence type="ECO:0000313" key="2">
    <source>
        <dbReference type="EMBL" id="KAA0017106.1"/>
    </source>
</evidence>